<feature type="domain" description="Glutaredoxin" evidence="1">
    <location>
        <begin position="77"/>
        <end position="133"/>
    </location>
</feature>
<sequence length="152" mass="17270">MKYFTLGFCLVILLASTGAWAEIYQWTDAQGNIHFGDRPPASSSARSITIDINSYESITVEPFEAFVSNRAGGRKTVTMYSTTWCGVCKRARQFFQAQKIPFREYDVEKTEKGRRDYKKLNGRGVPIILVDDKRMNGFSVGRFKGVYGARKK</sequence>
<dbReference type="Pfam" id="PF00462">
    <property type="entry name" value="Glutaredoxin"/>
    <property type="match status" value="1"/>
</dbReference>
<dbReference type="Gene3D" id="3.40.30.10">
    <property type="entry name" value="Glutaredoxin"/>
    <property type="match status" value="1"/>
</dbReference>
<evidence type="ECO:0000259" key="1">
    <source>
        <dbReference type="Pfam" id="PF00462"/>
    </source>
</evidence>
<organism evidence="3">
    <name type="scientific">hydrothermal vent metagenome</name>
    <dbReference type="NCBI Taxonomy" id="652676"/>
    <lineage>
        <taxon>unclassified sequences</taxon>
        <taxon>metagenomes</taxon>
        <taxon>ecological metagenomes</taxon>
    </lineage>
</organism>
<reference evidence="3" key="1">
    <citation type="submission" date="2018-06" db="EMBL/GenBank/DDBJ databases">
        <authorList>
            <person name="Zhirakovskaya E."/>
        </authorList>
    </citation>
    <scope>NUCLEOTIDE SEQUENCE</scope>
</reference>
<accession>A0A3B0ZUN8</accession>
<dbReference type="GO" id="GO:0009055">
    <property type="term" value="F:electron transfer activity"/>
    <property type="evidence" value="ECO:0007669"/>
    <property type="project" value="TreeGrafter"/>
</dbReference>
<dbReference type="EMBL" id="UOFV01000107">
    <property type="protein sequence ID" value="VAW97265.1"/>
    <property type="molecule type" value="Genomic_DNA"/>
</dbReference>
<gene>
    <name evidence="3" type="ORF">MNBD_GAMMA19-119</name>
</gene>
<dbReference type="PANTHER" id="PTHR34386">
    <property type="entry name" value="GLUTAREDOXIN"/>
    <property type="match status" value="1"/>
</dbReference>
<name>A0A3B0ZUN8_9ZZZZ</name>
<evidence type="ECO:0000313" key="3">
    <source>
        <dbReference type="EMBL" id="VAW97265.1"/>
    </source>
</evidence>
<dbReference type="InterPro" id="IPR002109">
    <property type="entry name" value="Glutaredoxin"/>
</dbReference>
<proteinExistence type="predicted"/>
<dbReference type="GO" id="GO:0045454">
    <property type="term" value="P:cell redox homeostasis"/>
    <property type="evidence" value="ECO:0007669"/>
    <property type="project" value="TreeGrafter"/>
</dbReference>
<dbReference type="SUPFAM" id="SSF52833">
    <property type="entry name" value="Thioredoxin-like"/>
    <property type="match status" value="1"/>
</dbReference>
<dbReference type="InterPro" id="IPR051548">
    <property type="entry name" value="Grx-like_ET"/>
</dbReference>
<feature type="domain" description="DUF4124" evidence="2">
    <location>
        <begin position="12"/>
        <end position="50"/>
    </location>
</feature>
<dbReference type="CDD" id="cd02976">
    <property type="entry name" value="NrdH"/>
    <property type="match status" value="1"/>
</dbReference>
<evidence type="ECO:0000259" key="2">
    <source>
        <dbReference type="Pfam" id="PF13511"/>
    </source>
</evidence>
<dbReference type="InterPro" id="IPR025392">
    <property type="entry name" value="DUF4124"/>
</dbReference>
<dbReference type="PROSITE" id="PS51354">
    <property type="entry name" value="GLUTAREDOXIN_2"/>
    <property type="match status" value="1"/>
</dbReference>
<dbReference type="PANTHER" id="PTHR34386:SF1">
    <property type="entry name" value="GLUTAREDOXIN-LIKE PROTEIN NRDH"/>
    <property type="match status" value="1"/>
</dbReference>
<dbReference type="InterPro" id="IPR036249">
    <property type="entry name" value="Thioredoxin-like_sf"/>
</dbReference>
<protein>
    <submittedName>
        <fullName evidence="3">Uncharacterized protein</fullName>
    </submittedName>
</protein>
<dbReference type="AlphaFoldDB" id="A0A3B0ZUN8"/>
<dbReference type="Pfam" id="PF13511">
    <property type="entry name" value="DUF4124"/>
    <property type="match status" value="1"/>
</dbReference>